<comment type="caution">
    <text evidence="3">The sequence shown here is derived from an EMBL/GenBank/DDBJ whole genome shotgun (WGS) entry which is preliminary data.</text>
</comment>
<proteinExistence type="predicted"/>
<name>A0AA42B849_9GAMM</name>
<dbReference type="CDD" id="cd03445">
    <property type="entry name" value="Thioesterase_II_repeat2"/>
    <property type="match status" value="1"/>
</dbReference>
<dbReference type="PANTHER" id="PTHR38110:SF1">
    <property type="entry name" value="THIOESTERASE DOMAIN-CONTAINING PROTEIN"/>
    <property type="match status" value="1"/>
</dbReference>
<evidence type="ECO:0000313" key="3">
    <source>
        <dbReference type="EMBL" id="MCM2679931.1"/>
    </source>
</evidence>
<dbReference type="EMBL" id="JAMQGP010000003">
    <property type="protein sequence ID" value="MCM2679931.1"/>
    <property type="molecule type" value="Genomic_DNA"/>
</dbReference>
<dbReference type="PANTHER" id="PTHR38110">
    <property type="entry name" value="CHROMOSOME 23, WHOLE GENOME SHOTGUN SEQUENCE"/>
    <property type="match status" value="1"/>
</dbReference>
<gene>
    <name evidence="3" type="ORF">NAF29_09660</name>
</gene>
<accession>A0AA42B849</accession>
<dbReference type="SUPFAM" id="SSF54637">
    <property type="entry name" value="Thioesterase/thiol ester dehydrase-isomerase"/>
    <property type="match status" value="2"/>
</dbReference>
<dbReference type="InterPro" id="IPR052389">
    <property type="entry name" value="Sec_Metab_Biosynth-Assoc"/>
</dbReference>
<dbReference type="AlphaFoldDB" id="A0AA42B849"/>
<sequence>MVTMHIDELIAHAKQHINTPQQVPFLSIPKSWGQGRTVFGGISTALIYTAIKECIASGRVLRSLNTNFIGPLAFDTPFTIEVEVLREGRSATQVIGKAIQNDKVCVMSQACFGVARDSKVNVRNTQHHGMLAPKKRSYIPQIPKVVPNFIQHFELAKHDGGWPFTGKKTSHLHGWMRFKEPPECITDGHLIAMLDSWPPTLLQLIRWPAPISTMSWSIEFIHPHADIQPTDWFAYQASTRQAADGYGHTEANVWDSHGELVAISRQVVAIFD</sequence>
<dbReference type="Pfam" id="PF13622">
    <property type="entry name" value="4HBT_3"/>
    <property type="match status" value="1"/>
</dbReference>
<dbReference type="Proteomes" id="UP001165393">
    <property type="component" value="Unassembled WGS sequence"/>
</dbReference>
<feature type="domain" description="Acyl-CoA thioesterase-like N-terminal HotDog" evidence="1">
    <location>
        <begin position="29"/>
        <end position="113"/>
    </location>
</feature>
<reference evidence="3 4" key="1">
    <citation type="journal article" date="2013" name="Antonie Van Leeuwenhoek">
        <title>Echinimonas agarilytica gen. nov., sp. nov., a new gammaproteobacterium isolated from the sea urchin Strongylocentrotus intermedius.</title>
        <authorList>
            <person name="Nedashkovskaya O.I."/>
            <person name="Stenkova A.M."/>
            <person name="Zhukova N.V."/>
            <person name="Van Trappen S."/>
            <person name="Lee J.S."/>
            <person name="Kim S.B."/>
        </authorList>
    </citation>
    <scope>NUCLEOTIDE SEQUENCE [LARGE SCALE GENOMIC DNA]</scope>
    <source>
        <strain evidence="3 4">KMM 6351</strain>
    </source>
</reference>
<keyword evidence="4" id="KW-1185">Reference proteome</keyword>
<dbReference type="InterPro" id="IPR042171">
    <property type="entry name" value="Acyl-CoA_hotdog"/>
</dbReference>
<organism evidence="3 4">
    <name type="scientific">Echinimonas agarilytica</name>
    <dbReference type="NCBI Taxonomy" id="1215918"/>
    <lineage>
        <taxon>Bacteria</taxon>
        <taxon>Pseudomonadati</taxon>
        <taxon>Pseudomonadota</taxon>
        <taxon>Gammaproteobacteria</taxon>
        <taxon>Alteromonadales</taxon>
        <taxon>Echinimonadaceae</taxon>
        <taxon>Echinimonas</taxon>
    </lineage>
</organism>
<dbReference type="Pfam" id="PF20789">
    <property type="entry name" value="4HBT_3C"/>
    <property type="match status" value="1"/>
</dbReference>
<evidence type="ECO:0000259" key="1">
    <source>
        <dbReference type="Pfam" id="PF13622"/>
    </source>
</evidence>
<dbReference type="InterPro" id="IPR049450">
    <property type="entry name" value="ACOT8-like_C"/>
</dbReference>
<protein>
    <submittedName>
        <fullName evidence="3">Thioesterase family protein</fullName>
    </submittedName>
</protein>
<evidence type="ECO:0000259" key="2">
    <source>
        <dbReference type="Pfam" id="PF20789"/>
    </source>
</evidence>
<dbReference type="InterPro" id="IPR049449">
    <property type="entry name" value="TesB_ACOT8-like_N"/>
</dbReference>
<dbReference type="InterPro" id="IPR029069">
    <property type="entry name" value="HotDog_dom_sf"/>
</dbReference>
<evidence type="ECO:0000313" key="4">
    <source>
        <dbReference type="Proteomes" id="UP001165393"/>
    </source>
</evidence>
<dbReference type="Gene3D" id="2.40.160.210">
    <property type="entry name" value="Acyl-CoA thioesterase, double hotdog domain"/>
    <property type="match status" value="1"/>
</dbReference>
<feature type="domain" description="Acyl-CoA thioesterase-like C-terminal" evidence="2">
    <location>
        <begin position="140"/>
        <end position="269"/>
    </location>
</feature>